<dbReference type="RefSeq" id="WP_150493820.1">
    <property type="nucleotide sequence ID" value="NZ_BMFA01000001.1"/>
</dbReference>
<organism evidence="1 2">
    <name type="scientific">Roseibium aquae</name>
    <dbReference type="NCBI Taxonomy" id="1323746"/>
    <lineage>
        <taxon>Bacteria</taxon>
        <taxon>Pseudomonadati</taxon>
        <taxon>Pseudomonadota</taxon>
        <taxon>Alphaproteobacteria</taxon>
        <taxon>Hyphomicrobiales</taxon>
        <taxon>Stappiaceae</taxon>
        <taxon>Roseibium</taxon>
    </lineage>
</organism>
<name>A0A916T992_9HYPH</name>
<proteinExistence type="predicted"/>
<dbReference type="EMBL" id="BMFA01000001">
    <property type="protein sequence ID" value="GGB34688.1"/>
    <property type="molecule type" value="Genomic_DNA"/>
</dbReference>
<sequence length="79" mass="8860">MPAVGNYVNREERVSFSDFNKAWKARRKDMIQNSQKLRQSLTTNVFNSALQIDKRTPLAGAQGVYASTTAVMARVNIVV</sequence>
<reference evidence="1" key="2">
    <citation type="submission" date="2020-09" db="EMBL/GenBank/DDBJ databases">
        <authorList>
            <person name="Sun Q."/>
            <person name="Zhou Y."/>
        </authorList>
    </citation>
    <scope>NUCLEOTIDE SEQUENCE</scope>
    <source>
        <strain evidence="1">CGMCC 1.12426</strain>
    </source>
</reference>
<accession>A0A916T992</accession>
<evidence type="ECO:0000313" key="1">
    <source>
        <dbReference type="EMBL" id="GGB34688.1"/>
    </source>
</evidence>
<dbReference type="Proteomes" id="UP000605148">
    <property type="component" value="Unassembled WGS sequence"/>
</dbReference>
<keyword evidence="2" id="KW-1185">Reference proteome</keyword>
<evidence type="ECO:0000313" key="2">
    <source>
        <dbReference type="Proteomes" id="UP000605148"/>
    </source>
</evidence>
<protein>
    <submittedName>
        <fullName evidence="1">Uncharacterized protein</fullName>
    </submittedName>
</protein>
<dbReference type="OrthoDB" id="7678777at2"/>
<comment type="caution">
    <text evidence="1">The sequence shown here is derived from an EMBL/GenBank/DDBJ whole genome shotgun (WGS) entry which is preliminary data.</text>
</comment>
<reference evidence="1" key="1">
    <citation type="journal article" date="2014" name="Int. J. Syst. Evol. Microbiol.">
        <title>Complete genome sequence of Corynebacterium casei LMG S-19264T (=DSM 44701T), isolated from a smear-ripened cheese.</title>
        <authorList>
            <consortium name="US DOE Joint Genome Institute (JGI-PGF)"/>
            <person name="Walter F."/>
            <person name="Albersmeier A."/>
            <person name="Kalinowski J."/>
            <person name="Ruckert C."/>
        </authorList>
    </citation>
    <scope>NUCLEOTIDE SEQUENCE</scope>
    <source>
        <strain evidence="1">CGMCC 1.12426</strain>
    </source>
</reference>
<gene>
    <name evidence="1" type="ORF">GCM10011316_03470</name>
</gene>
<dbReference type="AlphaFoldDB" id="A0A916T992"/>